<dbReference type="AlphaFoldDB" id="A0AAE3QP15"/>
<organism evidence="2 3">
    <name type="scientific">Xanthocytophaga flava</name>
    <dbReference type="NCBI Taxonomy" id="3048013"/>
    <lineage>
        <taxon>Bacteria</taxon>
        <taxon>Pseudomonadati</taxon>
        <taxon>Bacteroidota</taxon>
        <taxon>Cytophagia</taxon>
        <taxon>Cytophagales</taxon>
        <taxon>Rhodocytophagaceae</taxon>
        <taxon>Xanthocytophaga</taxon>
    </lineage>
</organism>
<protein>
    <recommendedName>
        <fullName evidence="4">DUF4157 domain-containing protein</fullName>
    </recommendedName>
</protein>
<evidence type="ECO:0000313" key="2">
    <source>
        <dbReference type="EMBL" id="MDJ1482857.1"/>
    </source>
</evidence>
<accession>A0AAE3QP15</accession>
<dbReference type="EMBL" id="JASJOS010000009">
    <property type="protein sequence ID" value="MDJ1482857.1"/>
    <property type="molecule type" value="Genomic_DNA"/>
</dbReference>
<name>A0AAE3QP15_9BACT</name>
<evidence type="ECO:0000256" key="1">
    <source>
        <dbReference type="SAM" id="SignalP"/>
    </source>
</evidence>
<reference evidence="2" key="1">
    <citation type="submission" date="2023-05" db="EMBL/GenBank/DDBJ databases">
        <authorList>
            <person name="Zhang X."/>
        </authorList>
    </citation>
    <scope>NUCLEOTIDE SEQUENCE</scope>
    <source>
        <strain evidence="2">YF14B1</strain>
    </source>
</reference>
<feature type="chain" id="PRO_5042040001" description="DUF4157 domain-containing protein" evidence="1">
    <location>
        <begin position="19"/>
        <end position="229"/>
    </location>
</feature>
<feature type="signal peptide" evidence="1">
    <location>
        <begin position="1"/>
        <end position="18"/>
    </location>
</feature>
<keyword evidence="1" id="KW-0732">Signal</keyword>
<evidence type="ECO:0008006" key="4">
    <source>
        <dbReference type="Google" id="ProtNLM"/>
    </source>
</evidence>
<sequence>MHKIILSACLVLSALTLAKSQSNSVQTPVIYLIYLKNGGPFDKECGLSMNKPVKQEDADEILRRLNEFQKLWDTEGPVYLKTALNEIRLPFPYKEMQATLTACDFTAMSSPLIIPMKNFLSSAEKPRPLWAFPEILFHEIMHTYTRSVYEVSAMRQKYASEPAVVLNHLHVMALEKMVLLKMNKTEIYSWLDNRYRNGIPEYKRAWEIVNDIEGYEVFIKELKTQQSRK</sequence>
<gene>
    <name evidence="2" type="ORF">QNI16_20315</name>
</gene>
<proteinExistence type="predicted"/>
<dbReference type="RefSeq" id="WP_313982244.1">
    <property type="nucleotide sequence ID" value="NZ_JASJOS010000009.1"/>
</dbReference>
<dbReference type="Proteomes" id="UP001241110">
    <property type="component" value="Unassembled WGS sequence"/>
</dbReference>
<evidence type="ECO:0000313" key="3">
    <source>
        <dbReference type="Proteomes" id="UP001241110"/>
    </source>
</evidence>
<comment type="caution">
    <text evidence="2">The sequence shown here is derived from an EMBL/GenBank/DDBJ whole genome shotgun (WGS) entry which is preliminary data.</text>
</comment>